<dbReference type="RefSeq" id="WP_037014320.1">
    <property type="nucleotide sequence ID" value="NZ_JRMB01000002.1"/>
</dbReference>
<dbReference type="Proteomes" id="UP000029719">
    <property type="component" value="Unassembled WGS sequence"/>
</dbReference>
<comment type="caution">
    <text evidence="2">The sequence shown here is derived from an EMBL/GenBank/DDBJ whole genome shotgun (WGS) entry which is preliminary data.</text>
</comment>
<protein>
    <recommendedName>
        <fullName evidence="4">DUF3034 family protein</fullName>
    </recommendedName>
</protein>
<evidence type="ECO:0000256" key="1">
    <source>
        <dbReference type="SAM" id="SignalP"/>
    </source>
</evidence>
<dbReference type="EMBL" id="JRMB01000002">
    <property type="protein sequence ID" value="KGF63261.1"/>
    <property type="molecule type" value="Genomic_DNA"/>
</dbReference>
<evidence type="ECO:0000313" key="2">
    <source>
        <dbReference type="EMBL" id="KGF63261.1"/>
    </source>
</evidence>
<feature type="chain" id="PRO_5040796474" description="DUF3034 family protein" evidence="1">
    <location>
        <begin position="34"/>
        <end position="301"/>
    </location>
</feature>
<organism evidence="2 3">
    <name type="scientific">Pseudomonas lutea</name>
    <dbReference type="NCBI Taxonomy" id="243924"/>
    <lineage>
        <taxon>Bacteria</taxon>
        <taxon>Pseudomonadati</taxon>
        <taxon>Pseudomonadota</taxon>
        <taxon>Gammaproteobacteria</taxon>
        <taxon>Pseudomonadales</taxon>
        <taxon>Pseudomonadaceae</taxon>
        <taxon>Pseudomonas</taxon>
    </lineage>
</organism>
<accession>A0A9X0ECG5</accession>
<name>A0A9X0ECG5_9PSED</name>
<dbReference type="AlphaFoldDB" id="A0A9X0ECG5"/>
<gene>
    <name evidence="2" type="ORF">LT42_15120</name>
</gene>
<evidence type="ECO:0000313" key="3">
    <source>
        <dbReference type="Proteomes" id="UP000029719"/>
    </source>
</evidence>
<proteinExistence type="predicted"/>
<reference evidence="2 3" key="1">
    <citation type="submission" date="2014-09" db="EMBL/GenBank/DDBJ databases">
        <title>Genome sequence of Pseudomonas lutea strain DSM 17257T.</title>
        <authorList>
            <person name="Kwak Y."/>
            <person name="Shin J.-H."/>
        </authorList>
    </citation>
    <scope>NUCLEOTIDE SEQUENCE [LARGE SCALE GENOMIC DNA]</scope>
    <source>
        <strain evidence="2 3">DSM 17257</strain>
    </source>
</reference>
<dbReference type="InterPro" id="IPR021393">
    <property type="entry name" value="DUF3034"/>
</dbReference>
<sequence>MVHGLKARRLSAYLNPLLLASLVGGGATLTAPAADADQGRLIATGGASSIEGGAGGGIIPWAVLAGYGEQGEWGGSAFATHVDLPDYTLDVVGAAASYGNRVEISYAHQRFDLGSLVSKLNLPEDNLTQDIFGVKVRLFGDLIYDQLPQVSAGLEYKHQNDFLIPSLVGAKRDSDVEGYLTASRLFMGAAFGYNVVVNAGLRYSRANETGLMGFGGDRRDTRSVLKEGGAAILFNPHWAVGMDYREKPDNLSFAGESDWADFFVGWFPNKHVSVVLAYAKLGEIATLDNQNGTYLSLQGSF</sequence>
<keyword evidence="1" id="KW-0732">Signal</keyword>
<feature type="signal peptide" evidence="1">
    <location>
        <begin position="1"/>
        <end position="33"/>
    </location>
</feature>
<dbReference type="Pfam" id="PF11231">
    <property type="entry name" value="DUF3034"/>
    <property type="match status" value="1"/>
</dbReference>
<dbReference type="OrthoDB" id="9126735at2"/>
<evidence type="ECO:0008006" key="4">
    <source>
        <dbReference type="Google" id="ProtNLM"/>
    </source>
</evidence>